<reference evidence="26" key="1">
    <citation type="submission" date="2016-07" db="EMBL/GenBank/DDBJ databases">
        <title>De novo transcriptome assembly of four accessions of the metal hyperaccumulator plant Noccaea caerulescens.</title>
        <authorList>
            <person name="Blande D."/>
            <person name="Halimaa P."/>
            <person name="Tervahauta A.I."/>
            <person name="Aarts M.G."/>
            <person name="Karenlampi S.O."/>
        </authorList>
    </citation>
    <scope>NUCLEOTIDE SEQUENCE</scope>
</reference>
<dbReference type="GO" id="GO:0009409">
    <property type="term" value="P:response to cold"/>
    <property type="evidence" value="ECO:0007669"/>
    <property type="project" value="UniProtKB-ARBA"/>
</dbReference>
<keyword evidence="7" id="KW-0597">Phosphoprotein</keyword>
<dbReference type="InterPro" id="IPR032675">
    <property type="entry name" value="LRR_dom_sf"/>
</dbReference>
<dbReference type="Pfam" id="PF00069">
    <property type="entry name" value="Pkinase"/>
    <property type="match status" value="1"/>
</dbReference>
<dbReference type="PROSITE" id="PS50011">
    <property type="entry name" value="PROTEIN_KINASE_DOM"/>
    <property type="match status" value="1"/>
</dbReference>
<evidence type="ECO:0000256" key="16">
    <source>
        <dbReference type="ARBA" id="ARBA00022989"/>
    </source>
</evidence>
<evidence type="ECO:0000256" key="6">
    <source>
        <dbReference type="ARBA" id="ARBA00022527"/>
    </source>
</evidence>
<evidence type="ECO:0000256" key="4">
    <source>
        <dbReference type="ARBA" id="ARBA00022473"/>
    </source>
</evidence>
<dbReference type="GO" id="GO:0004674">
    <property type="term" value="F:protein serine/threonine kinase activity"/>
    <property type="evidence" value="ECO:0007669"/>
    <property type="project" value="UniProtKB-KW"/>
</dbReference>
<dbReference type="GO" id="GO:0005886">
    <property type="term" value="C:plasma membrane"/>
    <property type="evidence" value="ECO:0007669"/>
    <property type="project" value="UniProtKB-SubCell"/>
</dbReference>
<keyword evidence="18 26" id="KW-0675">Receptor</keyword>
<evidence type="ECO:0000256" key="18">
    <source>
        <dbReference type="ARBA" id="ARBA00023170"/>
    </source>
</evidence>
<dbReference type="PANTHER" id="PTHR48056:SF63">
    <property type="entry name" value="PROTEIN KINASE DOMAIN-CONTAINING PROTEIN"/>
    <property type="match status" value="1"/>
</dbReference>
<dbReference type="InterPro" id="IPR008271">
    <property type="entry name" value="Ser/Thr_kinase_AS"/>
</dbReference>
<keyword evidence="8" id="KW-0433">Leucine-rich repeat</keyword>
<keyword evidence="9" id="KW-0808">Transferase</keyword>
<feature type="chain" id="PRO_5009620514" description="non-specific serine/threonine protein kinase" evidence="24">
    <location>
        <begin position="21"/>
        <end position="591"/>
    </location>
</feature>
<dbReference type="GO" id="GO:0048508">
    <property type="term" value="P:embryonic meristem development"/>
    <property type="evidence" value="ECO:0007669"/>
    <property type="project" value="UniProtKB-ARBA"/>
</dbReference>
<evidence type="ECO:0000256" key="9">
    <source>
        <dbReference type="ARBA" id="ARBA00022679"/>
    </source>
</evidence>
<dbReference type="SMART" id="SM00220">
    <property type="entry name" value="S_TKc"/>
    <property type="match status" value="1"/>
</dbReference>
<comment type="similarity">
    <text evidence="2">Belongs to the protein kinase superfamily. Ser/Thr protein kinase family.</text>
</comment>
<comment type="subcellular location">
    <subcellularLocation>
        <location evidence="1">Cell membrane</location>
        <topology evidence="1">Single-pass type I membrane protein</topology>
    </subcellularLocation>
</comment>
<feature type="transmembrane region" description="Helical" evidence="23">
    <location>
        <begin position="243"/>
        <end position="265"/>
    </location>
</feature>
<proteinExistence type="inferred from homology"/>
<evidence type="ECO:0000256" key="15">
    <source>
        <dbReference type="ARBA" id="ARBA00022840"/>
    </source>
</evidence>
<evidence type="ECO:0000256" key="5">
    <source>
        <dbReference type="ARBA" id="ARBA00022475"/>
    </source>
</evidence>
<organism evidence="26">
    <name type="scientific">Noccaea caerulescens</name>
    <name type="common">Alpine penny-cress</name>
    <name type="synonym">Thlaspi caerulescens</name>
    <dbReference type="NCBI Taxonomy" id="107243"/>
    <lineage>
        <taxon>Eukaryota</taxon>
        <taxon>Viridiplantae</taxon>
        <taxon>Streptophyta</taxon>
        <taxon>Embryophyta</taxon>
        <taxon>Tracheophyta</taxon>
        <taxon>Spermatophyta</taxon>
        <taxon>Magnoliopsida</taxon>
        <taxon>eudicotyledons</taxon>
        <taxon>Gunneridae</taxon>
        <taxon>Pentapetalae</taxon>
        <taxon>rosids</taxon>
        <taxon>malvids</taxon>
        <taxon>Brassicales</taxon>
        <taxon>Brassicaceae</taxon>
        <taxon>Coluteocarpeae</taxon>
        <taxon>Noccaea</taxon>
    </lineage>
</organism>
<evidence type="ECO:0000256" key="12">
    <source>
        <dbReference type="ARBA" id="ARBA00022737"/>
    </source>
</evidence>
<dbReference type="FunFam" id="1.10.510.10:FF:000192">
    <property type="entry name" value="LRR receptor-like serine/threonine-protein kinase RPK2"/>
    <property type="match status" value="1"/>
</dbReference>
<keyword evidence="11 24" id="KW-0732">Signal</keyword>
<evidence type="ECO:0000313" key="26">
    <source>
        <dbReference type="EMBL" id="JAU18629.1"/>
    </source>
</evidence>
<dbReference type="PROSITE" id="PS00107">
    <property type="entry name" value="PROTEIN_KINASE_ATP"/>
    <property type="match status" value="1"/>
</dbReference>
<protein>
    <recommendedName>
        <fullName evidence="3">non-specific serine/threonine protein kinase</fullName>
        <ecNumber evidence="3">2.7.11.1</ecNumber>
    </recommendedName>
</protein>
<dbReference type="PANTHER" id="PTHR48056">
    <property type="entry name" value="LRR RECEPTOR-LIKE SERINE/THREONINE-PROTEIN KINASE-RELATED"/>
    <property type="match status" value="1"/>
</dbReference>
<keyword evidence="5" id="KW-1003">Cell membrane</keyword>
<evidence type="ECO:0000256" key="3">
    <source>
        <dbReference type="ARBA" id="ARBA00012513"/>
    </source>
</evidence>
<keyword evidence="19" id="KW-0325">Glycoprotein</keyword>
<accession>A0A1J3DLK5</accession>
<dbReference type="EC" id="2.7.11.1" evidence="3"/>
<keyword evidence="17 23" id="KW-0472">Membrane</keyword>
<dbReference type="GO" id="GO:0009414">
    <property type="term" value="P:response to water deprivation"/>
    <property type="evidence" value="ECO:0007669"/>
    <property type="project" value="UniProtKB-ARBA"/>
</dbReference>
<evidence type="ECO:0000256" key="23">
    <source>
        <dbReference type="SAM" id="Phobius"/>
    </source>
</evidence>
<evidence type="ECO:0000256" key="1">
    <source>
        <dbReference type="ARBA" id="ARBA00004251"/>
    </source>
</evidence>
<dbReference type="CDD" id="cd14066">
    <property type="entry name" value="STKc_IRAK"/>
    <property type="match status" value="1"/>
</dbReference>
<dbReference type="PROSITE" id="PS00108">
    <property type="entry name" value="PROTEIN_KINASE_ST"/>
    <property type="match status" value="1"/>
</dbReference>
<keyword evidence="16 23" id="KW-1133">Transmembrane helix</keyword>
<dbReference type="EMBL" id="GEVI01013691">
    <property type="protein sequence ID" value="JAU18629.1"/>
    <property type="molecule type" value="Transcribed_RNA"/>
</dbReference>
<evidence type="ECO:0000256" key="20">
    <source>
        <dbReference type="ARBA" id="ARBA00047899"/>
    </source>
</evidence>
<keyword evidence="15 22" id="KW-0067">ATP-binding</keyword>
<evidence type="ECO:0000256" key="8">
    <source>
        <dbReference type="ARBA" id="ARBA00022614"/>
    </source>
</evidence>
<evidence type="ECO:0000256" key="19">
    <source>
        <dbReference type="ARBA" id="ARBA00023180"/>
    </source>
</evidence>
<gene>
    <name evidence="26" type="ORF">GA_TR19000_c0_g1_i1_g.61030</name>
</gene>
<dbReference type="InterPro" id="IPR011009">
    <property type="entry name" value="Kinase-like_dom_sf"/>
</dbReference>
<evidence type="ECO:0000256" key="21">
    <source>
        <dbReference type="ARBA" id="ARBA00048679"/>
    </source>
</evidence>
<dbReference type="GO" id="GO:0005524">
    <property type="term" value="F:ATP binding"/>
    <property type="evidence" value="ECO:0007669"/>
    <property type="project" value="UniProtKB-UniRule"/>
</dbReference>
<evidence type="ECO:0000256" key="10">
    <source>
        <dbReference type="ARBA" id="ARBA00022692"/>
    </source>
</evidence>
<keyword evidence="12" id="KW-0677">Repeat</keyword>
<dbReference type="Gene3D" id="3.80.10.10">
    <property type="entry name" value="Ribonuclease Inhibitor"/>
    <property type="match status" value="1"/>
</dbReference>
<dbReference type="FunFam" id="3.80.10.10:FF:001652">
    <property type="entry name" value="Probable LRR receptor-like serine/threonine-protein kinase RPK1"/>
    <property type="match status" value="1"/>
</dbReference>
<keyword evidence="6" id="KW-0723">Serine/threonine-protein kinase</keyword>
<evidence type="ECO:0000256" key="7">
    <source>
        <dbReference type="ARBA" id="ARBA00022553"/>
    </source>
</evidence>
<keyword evidence="13 22" id="KW-0547">Nucleotide-binding</keyword>
<evidence type="ECO:0000256" key="14">
    <source>
        <dbReference type="ARBA" id="ARBA00022777"/>
    </source>
</evidence>
<evidence type="ECO:0000256" key="17">
    <source>
        <dbReference type="ARBA" id="ARBA00023136"/>
    </source>
</evidence>
<dbReference type="GO" id="GO:0009942">
    <property type="term" value="P:longitudinal axis specification"/>
    <property type="evidence" value="ECO:0007669"/>
    <property type="project" value="UniProtKB-ARBA"/>
</dbReference>
<evidence type="ECO:0000256" key="24">
    <source>
        <dbReference type="SAM" id="SignalP"/>
    </source>
</evidence>
<dbReference type="InterPro" id="IPR013210">
    <property type="entry name" value="LRR_N_plant-typ"/>
</dbReference>
<dbReference type="GO" id="GO:0009945">
    <property type="term" value="P:radial axis specification"/>
    <property type="evidence" value="ECO:0007669"/>
    <property type="project" value="UniProtKB-ARBA"/>
</dbReference>
<name>A0A1J3DLK5_NOCCA</name>
<dbReference type="Gene3D" id="3.30.200.20">
    <property type="entry name" value="Phosphorylase Kinase, domain 1"/>
    <property type="match status" value="1"/>
</dbReference>
<dbReference type="Gene3D" id="1.10.510.10">
    <property type="entry name" value="Transferase(Phosphotransferase) domain 1"/>
    <property type="match status" value="1"/>
</dbReference>
<comment type="catalytic activity">
    <reaction evidence="20">
        <text>L-threonyl-[protein] + ATP = O-phospho-L-threonyl-[protein] + ADP + H(+)</text>
        <dbReference type="Rhea" id="RHEA:46608"/>
        <dbReference type="Rhea" id="RHEA-COMP:11060"/>
        <dbReference type="Rhea" id="RHEA-COMP:11605"/>
        <dbReference type="ChEBI" id="CHEBI:15378"/>
        <dbReference type="ChEBI" id="CHEBI:30013"/>
        <dbReference type="ChEBI" id="CHEBI:30616"/>
        <dbReference type="ChEBI" id="CHEBI:61977"/>
        <dbReference type="ChEBI" id="CHEBI:456216"/>
        <dbReference type="EC" id="2.7.11.1"/>
    </reaction>
</comment>
<feature type="signal peptide" evidence="24">
    <location>
        <begin position="1"/>
        <end position="20"/>
    </location>
</feature>
<dbReference type="AlphaFoldDB" id="A0A1J3DLK5"/>
<dbReference type="SUPFAM" id="SSF56112">
    <property type="entry name" value="Protein kinase-like (PK-like)"/>
    <property type="match status" value="1"/>
</dbReference>
<dbReference type="InterPro" id="IPR050647">
    <property type="entry name" value="Plant_LRR-RLKs"/>
</dbReference>
<dbReference type="InterPro" id="IPR017441">
    <property type="entry name" value="Protein_kinase_ATP_BS"/>
</dbReference>
<evidence type="ECO:0000256" key="22">
    <source>
        <dbReference type="PROSITE-ProRule" id="PRU10141"/>
    </source>
</evidence>
<dbReference type="GO" id="GO:0033612">
    <property type="term" value="F:receptor serine/threonine kinase binding"/>
    <property type="evidence" value="ECO:0007669"/>
    <property type="project" value="TreeGrafter"/>
</dbReference>
<dbReference type="Pfam" id="PF08263">
    <property type="entry name" value="LRRNT_2"/>
    <property type="match status" value="1"/>
</dbReference>
<feature type="domain" description="Protein kinase" evidence="25">
    <location>
        <begin position="312"/>
        <end position="586"/>
    </location>
</feature>
<evidence type="ECO:0000259" key="25">
    <source>
        <dbReference type="PROSITE" id="PS50011"/>
    </source>
</evidence>
<dbReference type="InterPro" id="IPR000719">
    <property type="entry name" value="Prot_kinase_dom"/>
</dbReference>
<comment type="catalytic activity">
    <reaction evidence="21">
        <text>L-seryl-[protein] + ATP = O-phospho-L-seryl-[protein] + ADP + H(+)</text>
        <dbReference type="Rhea" id="RHEA:17989"/>
        <dbReference type="Rhea" id="RHEA-COMP:9863"/>
        <dbReference type="Rhea" id="RHEA-COMP:11604"/>
        <dbReference type="ChEBI" id="CHEBI:15378"/>
        <dbReference type="ChEBI" id="CHEBI:29999"/>
        <dbReference type="ChEBI" id="CHEBI:30616"/>
        <dbReference type="ChEBI" id="CHEBI:83421"/>
        <dbReference type="ChEBI" id="CHEBI:456216"/>
        <dbReference type="EC" id="2.7.11.1"/>
    </reaction>
</comment>
<sequence length="591" mass="65376">MKKVILALFLLLNLLAFSSSRKLFSESGSHDEAVLLELKSSFSDPNGVLSSWNSDSSNHCSWFGVSCNSDSRVVSLILRGCDDDDRGEGSRLHFLDSSSCSSKLGGEISPVVGDLCEIRVLSLPFHDLGGQIPKEIWGLEKLEVLDLQGNSFIGEFSEIRVSNRGSDEKPKLWIRRFLANFGKSLKVDPFKIRVSRFPPFSSNAAVGGMELRKLMSLNEEEDEASPSSDDSSSGKTGLYPIEIASIVSASVIVFVLLVLVVLFVYSRKWKRNSQIQVAETKEIKVFVDSSSSSSSNSIPLTYEIIVRATNYFSNSNCIGHGGFGSTYKAQVSPNHVFAVKRLSVGRFQGDQQFHAEISALETVKHPNLVVLIGYHASETEMFLIYNYLSGGNLEDFIKERSKSALEWKILHKIALDVARALAYLHEQCSPKVLHRDIKPSNILLDNNYNAYLSDFGLSKLLGTSQSHVTTGVAGTFGYVAPEYAMTCRVSEKADVYSYGIVLLELISDKRALDPSFSSHENGFNIVSWAHMMLSQGKAKDVFTNGLWETGPQDDLIEVLHLALKCTVDSLSIRPTMKQAVKLLKRIQPSRL</sequence>
<dbReference type="FunFam" id="3.30.200.20:FF:000260">
    <property type="entry name" value="LRR receptor-like serine/threonine-protein kinase RPK2"/>
    <property type="match status" value="1"/>
</dbReference>
<evidence type="ECO:0000256" key="11">
    <source>
        <dbReference type="ARBA" id="ARBA00022729"/>
    </source>
</evidence>
<evidence type="ECO:0000256" key="2">
    <source>
        <dbReference type="ARBA" id="ARBA00008684"/>
    </source>
</evidence>
<feature type="binding site" evidence="22">
    <location>
        <position position="340"/>
    </location>
    <ligand>
        <name>ATP</name>
        <dbReference type="ChEBI" id="CHEBI:30616"/>
    </ligand>
</feature>
<keyword evidence="14 26" id="KW-0418">Kinase</keyword>
<keyword evidence="10 23" id="KW-0812">Transmembrane</keyword>
<dbReference type="SUPFAM" id="SSF52058">
    <property type="entry name" value="L domain-like"/>
    <property type="match status" value="1"/>
</dbReference>
<keyword evidence="4" id="KW-0217">Developmental protein</keyword>
<evidence type="ECO:0000256" key="13">
    <source>
        <dbReference type="ARBA" id="ARBA00022741"/>
    </source>
</evidence>